<protein>
    <submittedName>
        <fullName evidence="2">Uncharacterized protein</fullName>
    </submittedName>
</protein>
<gene>
    <name evidence="2" type="ORF">Nepgr_013131</name>
</gene>
<accession>A0AAD3SIA6</accession>
<reference evidence="2" key="1">
    <citation type="submission" date="2023-05" db="EMBL/GenBank/DDBJ databases">
        <title>Nepenthes gracilis genome sequencing.</title>
        <authorList>
            <person name="Fukushima K."/>
        </authorList>
    </citation>
    <scope>NUCLEOTIDE SEQUENCE</scope>
    <source>
        <strain evidence="2">SING2019-196</strain>
    </source>
</reference>
<name>A0AAD3SIA6_NEPGR</name>
<feature type="compositionally biased region" description="Low complexity" evidence="1">
    <location>
        <begin position="31"/>
        <end position="42"/>
    </location>
</feature>
<sequence>MIQSSSTTSSTDSGVPLSERMGGLNKLTEKTVLPSSVSVSTVQGVEEPTDPTSNVQMVSAPTAQGVEEVTDPTSNVQMLDRNTGSEAAIFGGLPSLSEICNEPTIEEASNILPIGGSSRSAHIQDRTQGIITAYDVPSEDVPIPPANPDEIRTQSVVNPPCPEKEICFPEVPVSNPTGVQDRVHPEWMNTPASSSHPSPGNQLDRPTTPVSRMSLNEIALKARFIQVRFE</sequence>
<organism evidence="2 3">
    <name type="scientific">Nepenthes gracilis</name>
    <name type="common">Slender pitcher plant</name>
    <dbReference type="NCBI Taxonomy" id="150966"/>
    <lineage>
        <taxon>Eukaryota</taxon>
        <taxon>Viridiplantae</taxon>
        <taxon>Streptophyta</taxon>
        <taxon>Embryophyta</taxon>
        <taxon>Tracheophyta</taxon>
        <taxon>Spermatophyta</taxon>
        <taxon>Magnoliopsida</taxon>
        <taxon>eudicotyledons</taxon>
        <taxon>Gunneridae</taxon>
        <taxon>Pentapetalae</taxon>
        <taxon>Caryophyllales</taxon>
        <taxon>Nepenthaceae</taxon>
        <taxon>Nepenthes</taxon>
    </lineage>
</organism>
<feature type="compositionally biased region" description="Polar residues" evidence="1">
    <location>
        <begin position="190"/>
        <end position="209"/>
    </location>
</feature>
<feature type="compositionally biased region" description="Low complexity" evidence="1">
    <location>
        <begin position="1"/>
        <end position="13"/>
    </location>
</feature>
<dbReference type="Proteomes" id="UP001279734">
    <property type="component" value="Unassembled WGS sequence"/>
</dbReference>
<feature type="region of interest" description="Disordered" evidence="1">
    <location>
        <begin position="1"/>
        <end position="56"/>
    </location>
</feature>
<dbReference type="EMBL" id="BSYO01000011">
    <property type="protein sequence ID" value="GMH11290.1"/>
    <property type="molecule type" value="Genomic_DNA"/>
</dbReference>
<proteinExistence type="predicted"/>
<keyword evidence="3" id="KW-1185">Reference proteome</keyword>
<evidence type="ECO:0000313" key="2">
    <source>
        <dbReference type="EMBL" id="GMH11290.1"/>
    </source>
</evidence>
<dbReference type="AlphaFoldDB" id="A0AAD3SIA6"/>
<feature type="region of interest" description="Disordered" evidence="1">
    <location>
        <begin position="184"/>
        <end position="209"/>
    </location>
</feature>
<comment type="caution">
    <text evidence="2">The sequence shown here is derived from an EMBL/GenBank/DDBJ whole genome shotgun (WGS) entry which is preliminary data.</text>
</comment>
<evidence type="ECO:0000313" key="3">
    <source>
        <dbReference type="Proteomes" id="UP001279734"/>
    </source>
</evidence>
<evidence type="ECO:0000256" key="1">
    <source>
        <dbReference type="SAM" id="MobiDB-lite"/>
    </source>
</evidence>